<name>A0A9D4JJ34_DREPO</name>
<feature type="transmembrane region" description="Helical" evidence="1">
    <location>
        <begin position="28"/>
        <end position="47"/>
    </location>
</feature>
<proteinExistence type="predicted"/>
<protein>
    <submittedName>
        <fullName evidence="2">Uncharacterized protein</fullName>
    </submittedName>
</protein>
<feature type="transmembrane region" description="Helical" evidence="1">
    <location>
        <begin position="218"/>
        <end position="240"/>
    </location>
</feature>
<keyword evidence="1" id="KW-0472">Membrane</keyword>
<feature type="transmembrane region" description="Helical" evidence="1">
    <location>
        <begin position="140"/>
        <end position="159"/>
    </location>
</feature>
<sequence length="288" mass="32586">MGRINNCRCKDEEKVYQYVGRGFNPDKYVFHALMVLALTFLAFYILLTSLPGWYVLQEQTANLSTCSTADHILTTHVRRKWTERNTPVFVSSSLWYLRIVVGQEERTFERFLPFLFLNKDPVERYIQNGLLVESVLPKNLTTILLFVFLCMGVVFTCCASDRPSRLVYYGLSNIMLVASITCWITIANNLGEQFLLSVAADLCVEQGVVKTSFLLQTLTASAGILSFVFGSVLMHVGIMINEKVKVDRSVTQRAEEFDVAEKVEQLYATKSTEVSCKLSHHSIGAYVV</sequence>
<gene>
    <name evidence="2" type="ORF">DPMN_139012</name>
</gene>
<evidence type="ECO:0000313" key="3">
    <source>
        <dbReference type="Proteomes" id="UP000828390"/>
    </source>
</evidence>
<comment type="caution">
    <text evidence="2">The sequence shown here is derived from an EMBL/GenBank/DDBJ whole genome shotgun (WGS) entry which is preliminary data.</text>
</comment>
<keyword evidence="3" id="KW-1185">Reference proteome</keyword>
<dbReference type="EMBL" id="JAIWYP010000006">
    <property type="protein sequence ID" value="KAH3810618.1"/>
    <property type="molecule type" value="Genomic_DNA"/>
</dbReference>
<reference evidence="2" key="1">
    <citation type="journal article" date="2019" name="bioRxiv">
        <title>The Genome of the Zebra Mussel, Dreissena polymorpha: A Resource for Invasive Species Research.</title>
        <authorList>
            <person name="McCartney M.A."/>
            <person name="Auch B."/>
            <person name="Kono T."/>
            <person name="Mallez S."/>
            <person name="Zhang Y."/>
            <person name="Obille A."/>
            <person name="Becker A."/>
            <person name="Abrahante J.E."/>
            <person name="Garbe J."/>
            <person name="Badalamenti J.P."/>
            <person name="Herman A."/>
            <person name="Mangelson H."/>
            <person name="Liachko I."/>
            <person name="Sullivan S."/>
            <person name="Sone E.D."/>
            <person name="Koren S."/>
            <person name="Silverstein K.A.T."/>
            <person name="Beckman K.B."/>
            <person name="Gohl D.M."/>
        </authorList>
    </citation>
    <scope>NUCLEOTIDE SEQUENCE</scope>
    <source>
        <strain evidence="2">Duluth1</strain>
        <tissue evidence="2">Whole animal</tissue>
    </source>
</reference>
<accession>A0A9D4JJ34</accession>
<evidence type="ECO:0000256" key="1">
    <source>
        <dbReference type="SAM" id="Phobius"/>
    </source>
</evidence>
<keyword evidence="1" id="KW-0812">Transmembrane</keyword>
<evidence type="ECO:0000313" key="2">
    <source>
        <dbReference type="EMBL" id="KAH3810618.1"/>
    </source>
</evidence>
<keyword evidence="1" id="KW-1133">Transmembrane helix</keyword>
<dbReference type="Proteomes" id="UP000828390">
    <property type="component" value="Unassembled WGS sequence"/>
</dbReference>
<reference evidence="2" key="2">
    <citation type="submission" date="2020-11" db="EMBL/GenBank/DDBJ databases">
        <authorList>
            <person name="McCartney M.A."/>
            <person name="Auch B."/>
            <person name="Kono T."/>
            <person name="Mallez S."/>
            <person name="Becker A."/>
            <person name="Gohl D.M."/>
            <person name="Silverstein K.A.T."/>
            <person name="Koren S."/>
            <person name="Bechman K.B."/>
            <person name="Herman A."/>
            <person name="Abrahante J.E."/>
            <person name="Garbe J."/>
        </authorList>
    </citation>
    <scope>NUCLEOTIDE SEQUENCE</scope>
    <source>
        <strain evidence="2">Duluth1</strain>
        <tissue evidence="2">Whole animal</tissue>
    </source>
</reference>
<organism evidence="2 3">
    <name type="scientific">Dreissena polymorpha</name>
    <name type="common">Zebra mussel</name>
    <name type="synonym">Mytilus polymorpha</name>
    <dbReference type="NCBI Taxonomy" id="45954"/>
    <lineage>
        <taxon>Eukaryota</taxon>
        <taxon>Metazoa</taxon>
        <taxon>Spiralia</taxon>
        <taxon>Lophotrochozoa</taxon>
        <taxon>Mollusca</taxon>
        <taxon>Bivalvia</taxon>
        <taxon>Autobranchia</taxon>
        <taxon>Heteroconchia</taxon>
        <taxon>Euheterodonta</taxon>
        <taxon>Imparidentia</taxon>
        <taxon>Neoheterodontei</taxon>
        <taxon>Myida</taxon>
        <taxon>Dreissenoidea</taxon>
        <taxon>Dreissenidae</taxon>
        <taxon>Dreissena</taxon>
    </lineage>
</organism>
<feature type="transmembrane region" description="Helical" evidence="1">
    <location>
        <begin position="166"/>
        <end position="186"/>
    </location>
</feature>
<dbReference type="OrthoDB" id="6112296at2759"/>
<dbReference type="AlphaFoldDB" id="A0A9D4JJ34"/>